<evidence type="ECO:0000313" key="3">
    <source>
        <dbReference type="EMBL" id="GAA1671841.1"/>
    </source>
</evidence>
<organism evidence="3 4">
    <name type="scientific">Fodinicola feengrottensis</name>
    <dbReference type="NCBI Taxonomy" id="435914"/>
    <lineage>
        <taxon>Bacteria</taxon>
        <taxon>Bacillati</taxon>
        <taxon>Actinomycetota</taxon>
        <taxon>Actinomycetes</taxon>
        <taxon>Mycobacteriales</taxon>
        <taxon>Fodinicola</taxon>
    </lineage>
</organism>
<keyword evidence="3" id="KW-0540">Nuclease</keyword>
<name>A0ABN2GJ80_9ACTN</name>
<protein>
    <submittedName>
        <fullName evidence="3">HNH endonuclease signature motif containing protein</fullName>
    </submittedName>
</protein>
<dbReference type="EMBL" id="BAAANY010000008">
    <property type="protein sequence ID" value="GAA1671841.1"/>
    <property type="molecule type" value="Genomic_DNA"/>
</dbReference>
<keyword evidence="3" id="KW-0255">Endonuclease</keyword>
<keyword evidence="3" id="KW-0378">Hydrolase</keyword>
<feature type="domain" description="DUF222" evidence="2">
    <location>
        <begin position="330"/>
        <end position="390"/>
    </location>
</feature>
<feature type="region of interest" description="Disordered" evidence="1">
    <location>
        <begin position="248"/>
        <end position="309"/>
    </location>
</feature>
<evidence type="ECO:0000259" key="2">
    <source>
        <dbReference type="Pfam" id="PF02720"/>
    </source>
</evidence>
<dbReference type="CDD" id="cd00085">
    <property type="entry name" value="HNHc"/>
    <property type="match status" value="1"/>
</dbReference>
<gene>
    <name evidence="3" type="ORF">GCM10009765_21550</name>
</gene>
<evidence type="ECO:0000313" key="4">
    <source>
        <dbReference type="Proteomes" id="UP001500618"/>
    </source>
</evidence>
<comment type="caution">
    <text evidence="3">The sequence shown here is derived from an EMBL/GenBank/DDBJ whole genome shotgun (WGS) entry which is preliminary data.</text>
</comment>
<dbReference type="Pfam" id="PF02720">
    <property type="entry name" value="DUF222"/>
    <property type="match status" value="2"/>
</dbReference>
<proteinExistence type="predicted"/>
<reference evidence="3 4" key="1">
    <citation type="journal article" date="2019" name="Int. J. Syst. Evol. Microbiol.">
        <title>The Global Catalogue of Microorganisms (GCM) 10K type strain sequencing project: providing services to taxonomists for standard genome sequencing and annotation.</title>
        <authorList>
            <consortium name="The Broad Institute Genomics Platform"/>
            <consortium name="The Broad Institute Genome Sequencing Center for Infectious Disease"/>
            <person name="Wu L."/>
            <person name="Ma J."/>
        </authorList>
    </citation>
    <scope>NUCLEOTIDE SEQUENCE [LARGE SCALE GENOMIC DNA]</scope>
    <source>
        <strain evidence="3 4">JCM 14718</strain>
    </source>
</reference>
<dbReference type="InterPro" id="IPR003870">
    <property type="entry name" value="DUF222"/>
</dbReference>
<accession>A0ABN2GJ80</accession>
<evidence type="ECO:0000256" key="1">
    <source>
        <dbReference type="SAM" id="MobiDB-lite"/>
    </source>
</evidence>
<feature type="domain" description="DUF222" evidence="2">
    <location>
        <begin position="46"/>
        <end position="243"/>
    </location>
</feature>
<keyword evidence="4" id="KW-1185">Reference proteome</keyword>
<feature type="region of interest" description="Disordered" evidence="1">
    <location>
        <begin position="456"/>
        <end position="509"/>
    </location>
</feature>
<feature type="compositionally biased region" description="Pro residues" evidence="1">
    <location>
        <begin position="492"/>
        <end position="509"/>
    </location>
</feature>
<dbReference type="GO" id="GO:0004519">
    <property type="term" value="F:endonuclease activity"/>
    <property type="evidence" value="ECO:0007669"/>
    <property type="project" value="UniProtKB-KW"/>
</dbReference>
<feature type="compositionally biased region" description="Low complexity" evidence="1">
    <location>
        <begin position="294"/>
        <end position="305"/>
    </location>
</feature>
<dbReference type="InterPro" id="IPR003615">
    <property type="entry name" value="HNH_nuc"/>
</dbReference>
<sequence>MFGMGWTVRWSHGQSAAPADLEDDALVTDVVECERMRAMIDARQVASFAELARRRVVAGPSLVNESTVATRERVVKWCAADFAPALRVAQVTAQHRLDTAIQLYNDFPAVWKALAAGVITTPKARIFLEMLEKLPADLAAEVIDATLPDAGDRTPGQLRKAIQRAIIAIDPQAAQDRHEEAKRQRRVQSSPADDSMAWMRAYLTADELASIMSILDAYAHSCPDDDPRSMDVRRADALLDLITGGSLGYIPPPQLPDNELPDNDTDNSNGASQPAADDTGVSAGGGTDDCGYEPSTSPATAAGSAFHQRPRKPGVDLRVVVGAGTLLGLDDKPAFLAGYGAIPASMARRLAKDSTWRRLLTDPSSTKLIEAGRARYRPSTALQEFIEARDVTCRWPGCRCAAQRCDKDHSIPFPDGCTCKENLLCLCRFHHRLKTHSDWKVRLDPDGTYTVLSPTGRVYVTEPPPPGEDVCPPTRNRRRGSIYLNDKDEPRVQPPPPEKPTTWPAEPPF</sequence>
<dbReference type="Proteomes" id="UP001500618">
    <property type="component" value="Unassembled WGS sequence"/>
</dbReference>